<dbReference type="PROSITE" id="PS50862">
    <property type="entry name" value="AA_TRNA_LIGASE_II"/>
    <property type="match status" value="1"/>
</dbReference>
<keyword evidence="5 14" id="KW-0436">Ligase</keyword>
<keyword evidence="12 14" id="KW-0030">Aminoacyl-tRNA synthetase</keyword>
<dbReference type="Gene3D" id="3.30.980.10">
    <property type="entry name" value="Threonyl-trna Synthetase, Chain A, domain 2"/>
    <property type="match status" value="1"/>
</dbReference>
<dbReference type="SUPFAM" id="SSF52954">
    <property type="entry name" value="Class II aaRS ABD-related"/>
    <property type="match status" value="1"/>
</dbReference>
<comment type="subunit">
    <text evidence="14">Homodimer.</text>
</comment>
<comment type="similarity">
    <text evidence="2 14">Belongs to the class-II aminoacyl-tRNA synthetase family.</text>
</comment>
<dbReference type="InterPro" id="IPR004095">
    <property type="entry name" value="TGS"/>
</dbReference>
<evidence type="ECO:0000259" key="15">
    <source>
        <dbReference type="PROSITE" id="PS50862"/>
    </source>
</evidence>
<comment type="catalytic activity">
    <reaction evidence="13 14">
        <text>tRNA(Thr) + L-threonine + ATP = L-threonyl-tRNA(Thr) + AMP + diphosphate + H(+)</text>
        <dbReference type="Rhea" id="RHEA:24624"/>
        <dbReference type="Rhea" id="RHEA-COMP:9670"/>
        <dbReference type="Rhea" id="RHEA-COMP:9704"/>
        <dbReference type="ChEBI" id="CHEBI:15378"/>
        <dbReference type="ChEBI" id="CHEBI:30616"/>
        <dbReference type="ChEBI" id="CHEBI:33019"/>
        <dbReference type="ChEBI" id="CHEBI:57926"/>
        <dbReference type="ChEBI" id="CHEBI:78442"/>
        <dbReference type="ChEBI" id="CHEBI:78534"/>
        <dbReference type="ChEBI" id="CHEBI:456215"/>
        <dbReference type="EC" id="6.1.1.3"/>
    </reaction>
</comment>
<evidence type="ECO:0000256" key="1">
    <source>
        <dbReference type="ARBA" id="ARBA00004496"/>
    </source>
</evidence>
<feature type="domain" description="Aminoacyl-transfer RNA synthetases class-II family profile" evidence="15">
    <location>
        <begin position="265"/>
        <end position="528"/>
    </location>
</feature>
<dbReference type="CDD" id="cd00771">
    <property type="entry name" value="ThrRS_core"/>
    <property type="match status" value="1"/>
</dbReference>
<dbReference type="InterPro" id="IPR047246">
    <property type="entry name" value="ThrRS_anticodon"/>
</dbReference>
<dbReference type="FunFam" id="3.30.980.10:FF:000005">
    <property type="entry name" value="Threonyl-tRNA synthetase, mitochondrial"/>
    <property type="match status" value="1"/>
</dbReference>
<evidence type="ECO:0000256" key="10">
    <source>
        <dbReference type="ARBA" id="ARBA00022884"/>
    </source>
</evidence>
<comment type="caution">
    <text evidence="17">The sequence shown here is derived from an EMBL/GenBank/DDBJ whole genome shotgun (WGS) entry which is preliminary data.</text>
</comment>
<dbReference type="InterPro" id="IPR045864">
    <property type="entry name" value="aa-tRNA-synth_II/BPL/LPL"/>
</dbReference>
<dbReference type="PRINTS" id="PR01047">
    <property type="entry name" value="TRNASYNTHTHR"/>
</dbReference>
<evidence type="ECO:0000256" key="14">
    <source>
        <dbReference type="HAMAP-Rule" id="MF_00184"/>
    </source>
</evidence>
<dbReference type="EMBL" id="BEXT01000001">
    <property type="protein sequence ID" value="GBC62364.1"/>
    <property type="molecule type" value="Genomic_DNA"/>
</dbReference>
<keyword evidence="3 14" id="KW-0963">Cytoplasm</keyword>
<keyword evidence="9 14" id="KW-0067">ATP-binding</keyword>
<keyword evidence="8 14" id="KW-0862">Zinc</keyword>
<dbReference type="Gene3D" id="3.40.50.800">
    <property type="entry name" value="Anticodon-binding domain"/>
    <property type="match status" value="1"/>
</dbReference>
<evidence type="ECO:0000259" key="16">
    <source>
        <dbReference type="PROSITE" id="PS51880"/>
    </source>
</evidence>
<dbReference type="RefSeq" id="WP_124329540.1">
    <property type="nucleotide sequence ID" value="NZ_BEXT01000001.1"/>
</dbReference>
<dbReference type="HAMAP" id="MF_00184">
    <property type="entry name" value="Thr_tRNA_synth"/>
    <property type="match status" value="1"/>
</dbReference>
<evidence type="ECO:0000256" key="8">
    <source>
        <dbReference type="ARBA" id="ARBA00022833"/>
    </source>
</evidence>
<dbReference type="Gene3D" id="3.30.930.10">
    <property type="entry name" value="Bira Bifunctional Protein, Domain 2"/>
    <property type="match status" value="1"/>
</dbReference>
<evidence type="ECO:0000256" key="4">
    <source>
        <dbReference type="ARBA" id="ARBA00022555"/>
    </source>
</evidence>
<dbReference type="PROSITE" id="PS51880">
    <property type="entry name" value="TGS"/>
    <property type="match status" value="1"/>
</dbReference>
<evidence type="ECO:0000256" key="7">
    <source>
        <dbReference type="ARBA" id="ARBA00022741"/>
    </source>
</evidence>
<evidence type="ECO:0000256" key="11">
    <source>
        <dbReference type="ARBA" id="ARBA00022917"/>
    </source>
</evidence>
<dbReference type="InterPro" id="IPR012947">
    <property type="entry name" value="tRNA_SAD"/>
</dbReference>
<evidence type="ECO:0000256" key="3">
    <source>
        <dbReference type="ARBA" id="ARBA00022490"/>
    </source>
</evidence>
<comment type="subcellular location">
    <subcellularLocation>
        <location evidence="1 14">Cytoplasm</location>
    </subcellularLocation>
</comment>
<dbReference type="SMART" id="SM00863">
    <property type="entry name" value="tRNA_SAD"/>
    <property type="match status" value="1"/>
</dbReference>
<dbReference type="FunFam" id="3.10.20.30:FF:000005">
    <property type="entry name" value="Threonine--tRNA ligase"/>
    <property type="match status" value="1"/>
</dbReference>
<reference evidence="18" key="1">
    <citation type="submission" date="2017-11" db="EMBL/GenBank/DDBJ databases">
        <authorList>
            <person name="Watanabe M."/>
            <person name="Kojima H."/>
        </authorList>
    </citation>
    <scope>NUCLEOTIDE SEQUENCE [LARGE SCALE GENOMIC DNA]</scope>
    <source>
        <strain evidence="18">Tokyo 01</strain>
    </source>
</reference>
<dbReference type="Gene3D" id="3.10.20.30">
    <property type="match status" value="1"/>
</dbReference>
<dbReference type="GO" id="GO:0004829">
    <property type="term" value="F:threonine-tRNA ligase activity"/>
    <property type="evidence" value="ECO:0007669"/>
    <property type="project" value="UniProtKB-UniRule"/>
</dbReference>
<dbReference type="InterPro" id="IPR006195">
    <property type="entry name" value="aa-tRNA-synth_II"/>
</dbReference>
<keyword evidence="7 14" id="KW-0547">Nucleotide-binding</keyword>
<dbReference type="InterPro" id="IPR002320">
    <property type="entry name" value="Thr-tRNA-ligase_IIa"/>
</dbReference>
<feature type="binding site" evidence="14">
    <location>
        <position position="505"/>
    </location>
    <ligand>
        <name>Zn(2+)</name>
        <dbReference type="ChEBI" id="CHEBI:29105"/>
        <note>catalytic</note>
    </ligand>
</feature>
<organism evidence="17 18">
    <name type="scientific">Desulfonema ishimotonii</name>
    <dbReference type="NCBI Taxonomy" id="45657"/>
    <lineage>
        <taxon>Bacteria</taxon>
        <taxon>Pseudomonadati</taxon>
        <taxon>Thermodesulfobacteriota</taxon>
        <taxon>Desulfobacteria</taxon>
        <taxon>Desulfobacterales</taxon>
        <taxon>Desulfococcaceae</taxon>
        <taxon>Desulfonema</taxon>
    </lineage>
</organism>
<name>A0A401FZG8_9BACT</name>
<gene>
    <name evidence="14" type="primary">thrS</name>
    <name evidence="17" type="ORF">DENIS_3336</name>
</gene>
<comment type="caution">
    <text evidence="14">Lacks conserved residue(s) required for the propagation of feature annotation.</text>
</comment>
<keyword evidence="11 14" id="KW-0648">Protein biosynthesis</keyword>
<dbReference type="InterPro" id="IPR033728">
    <property type="entry name" value="ThrRS_core"/>
</dbReference>
<evidence type="ECO:0000313" key="18">
    <source>
        <dbReference type="Proteomes" id="UP000288096"/>
    </source>
</evidence>
<accession>A0A401FZG8</accession>
<evidence type="ECO:0000256" key="5">
    <source>
        <dbReference type="ARBA" id="ARBA00022598"/>
    </source>
</evidence>
<proteinExistence type="inferred from homology"/>
<dbReference type="CDD" id="cd00860">
    <property type="entry name" value="ThrRS_anticodon"/>
    <property type="match status" value="1"/>
</dbReference>
<feature type="domain" description="TGS" evidence="16">
    <location>
        <begin position="1"/>
        <end position="61"/>
    </location>
</feature>
<keyword evidence="18" id="KW-1185">Reference proteome</keyword>
<dbReference type="Pfam" id="PF03129">
    <property type="entry name" value="HGTP_anticodon"/>
    <property type="match status" value="1"/>
</dbReference>
<dbReference type="Pfam" id="PF00587">
    <property type="entry name" value="tRNA-synt_2b"/>
    <property type="match status" value="1"/>
</dbReference>
<dbReference type="AlphaFoldDB" id="A0A401FZG8"/>
<evidence type="ECO:0000256" key="2">
    <source>
        <dbReference type="ARBA" id="ARBA00008226"/>
    </source>
</evidence>
<dbReference type="SUPFAM" id="SSF55186">
    <property type="entry name" value="ThrRS/AlaRS common domain"/>
    <property type="match status" value="1"/>
</dbReference>
<protein>
    <recommendedName>
        <fullName evidence="14">Threonine--tRNA ligase</fullName>
        <ecNumber evidence="14">6.1.1.3</ecNumber>
    </recommendedName>
    <alternativeName>
        <fullName evidence="14">Threonyl-tRNA synthetase</fullName>
        <shortName evidence="14">ThrRS</shortName>
    </alternativeName>
</protein>
<dbReference type="FunFam" id="3.40.50.800:FF:000001">
    <property type="entry name" value="Threonine--tRNA ligase"/>
    <property type="match status" value="1"/>
</dbReference>
<dbReference type="OrthoDB" id="9802304at2"/>
<evidence type="ECO:0000313" key="17">
    <source>
        <dbReference type="EMBL" id="GBC62364.1"/>
    </source>
</evidence>
<dbReference type="FunFam" id="3.30.930.10:FF:000019">
    <property type="entry name" value="Threonine--tRNA ligase"/>
    <property type="match status" value="1"/>
</dbReference>
<keyword evidence="6 14" id="KW-0479">Metal-binding</keyword>
<comment type="cofactor">
    <cofactor evidence="14">
        <name>Zn(2+)</name>
        <dbReference type="ChEBI" id="CHEBI:29105"/>
    </cofactor>
    <text evidence="14">Binds 1 zinc ion per subunit.</text>
</comment>
<dbReference type="GO" id="GO:0006435">
    <property type="term" value="P:threonyl-tRNA aminoacylation"/>
    <property type="evidence" value="ECO:0007669"/>
    <property type="project" value="UniProtKB-UniRule"/>
</dbReference>
<dbReference type="CDD" id="cd01667">
    <property type="entry name" value="TGS_ThrRS"/>
    <property type="match status" value="1"/>
</dbReference>
<dbReference type="EC" id="6.1.1.3" evidence="14"/>
<keyword evidence="4 14" id="KW-0820">tRNA-binding</keyword>
<feature type="binding site" evidence="14">
    <location>
        <position position="329"/>
    </location>
    <ligand>
        <name>Zn(2+)</name>
        <dbReference type="ChEBI" id="CHEBI:29105"/>
        <note>catalytic</note>
    </ligand>
</feature>
<dbReference type="InterPro" id="IPR012675">
    <property type="entry name" value="Beta-grasp_dom_sf"/>
</dbReference>
<evidence type="ECO:0000256" key="6">
    <source>
        <dbReference type="ARBA" id="ARBA00022723"/>
    </source>
</evidence>
<dbReference type="Gene3D" id="3.30.54.20">
    <property type="match status" value="1"/>
</dbReference>
<dbReference type="PANTHER" id="PTHR11451">
    <property type="entry name" value="THREONINE-TRNA LIGASE"/>
    <property type="match status" value="1"/>
</dbReference>
<dbReference type="Pfam" id="PF02824">
    <property type="entry name" value="TGS"/>
    <property type="match status" value="1"/>
</dbReference>
<dbReference type="GO" id="GO:0046872">
    <property type="term" value="F:metal ion binding"/>
    <property type="evidence" value="ECO:0007669"/>
    <property type="project" value="UniProtKB-KW"/>
</dbReference>
<dbReference type="GO" id="GO:0005737">
    <property type="term" value="C:cytoplasm"/>
    <property type="evidence" value="ECO:0007669"/>
    <property type="project" value="UniProtKB-SubCell"/>
</dbReference>
<dbReference type="Pfam" id="PF07973">
    <property type="entry name" value="tRNA_SAD"/>
    <property type="match status" value="1"/>
</dbReference>
<dbReference type="Proteomes" id="UP000288096">
    <property type="component" value="Unassembled WGS sequence"/>
</dbReference>
<keyword evidence="10 14" id="KW-0694">RNA-binding</keyword>
<dbReference type="GO" id="GO:0000049">
    <property type="term" value="F:tRNA binding"/>
    <property type="evidence" value="ECO:0007669"/>
    <property type="project" value="UniProtKB-KW"/>
</dbReference>
<dbReference type="InterPro" id="IPR036621">
    <property type="entry name" value="Anticodon-bd_dom_sf"/>
</dbReference>
<evidence type="ECO:0000256" key="13">
    <source>
        <dbReference type="ARBA" id="ARBA00049515"/>
    </source>
</evidence>
<evidence type="ECO:0000256" key="12">
    <source>
        <dbReference type="ARBA" id="ARBA00023146"/>
    </source>
</evidence>
<dbReference type="SUPFAM" id="SSF81271">
    <property type="entry name" value="TGS-like"/>
    <property type="match status" value="1"/>
</dbReference>
<evidence type="ECO:0000256" key="9">
    <source>
        <dbReference type="ARBA" id="ARBA00022840"/>
    </source>
</evidence>
<dbReference type="InterPro" id="IPR018163">
    <property type="entry name" value="Thr/Ala-tRNA-synth_IIc_edit"/>
</dbReference>
<dbReference type="NCBIfam" id="TIGR00418">
    <property type="entry name" value="thrS"/>
    <property type="match status" value="1"/>
</dbReference>
<reference evidence="18" key="2">
    <citation type="submission" date="2019-01" db="EMBL/GenBank/DDBJ databases">
        <title>Genome sequence of Desulfonema ishimotonii strain Tokyo 01.</title>
        <authorList>
            <person name="Fukui M."/>
        </authorList>
    </citation>
    <scope>NUCLEOTIDE SEQUENCE [LARGE SCALE GENOMIC DNA]</scope>
    <source>
        <strain evidence="18">Tokyo 01</strain>
    </source>
</reference>
<dbReference type="SUPFAM" id="SSF55681">
    <property type="entry name" value="Class II aaRS and biotin synthetases"/>
    <property type="match status" value="1"/>
</dbReference>
<dbReference type="InterPro" id="IPR002314">
    <property type="entry name" value="aa-tRNA-synt_IIb"/>
</dbReference>
<dbReference type="GO" id="GO:0005524">
    <property type="term" value="F:ATP binding"/>
    <property type="evidence" value="ECO:0007669"/>
    <property type="project" value="UniProtKB-UniRule"/>
</dbReference>
<dbReference type="InterPro" id="IPR012676">
    <property type="entry name" value="TGS-like"/>
</dbReference>
<sequence length="638" mass="72702">MINITLPDGSIKQFETAPTGLDVAKSISDGLARNCVAMEIDSRQLDLDQEISEDAAVRLITTKDPEALEIMRHSAAHVMAQAVLRVCKNAQLTIGPVVEDGFYYDIDMAPVSEDDFPKIEAEMKKIVKAKLPIRRKVVSKSEALAFYKDEPYKLEMIEALEDGSISFYEQDGFTDLCRGPHVPHTGFVKAFKLMKASGAYWRADQSKAQLQRIYGTAFFDKKELKAYLSFLEEARKRNHRRLGSHLDLFSFHEEAPGMPFFHARGMAIWNTLLEYWREEHKRDGYVETKTPIMLHRALWERSGHWENYRENMYTSAIDDYDYAIKPMNCPGGMLLYGTRSHSYKDLPLRQGEIGLVHRHEMSGVLNGLFRVRAFHQDDAHIFMTPDQIEGEILGVLRLVERVYGTFGLGFHLELSTRPEKSIGSDAQWEQATSGLRKALDAYGKEYKINEGDGAFYGPKIDVHIKDALGRTWQCGTVQLDMSLPERFDLSYVGADNEKHRPIMIHRVIYGSIERFFGILTEHFAGKFPLWLAPVQAILLPINDDLIPYADAVRGELEMAGIRAEVDDRTESLNKKVREAQLQYIPLILTIGNKEKEADTLSVRTLDGTVKYGVPRSEFLDSVLTHIRARKLDLDLFKE</sequence>
<feature type="binding site" evidence="14">
    <location>
        <position position="380"/>
    </location>
    <ligand>
        <name>Zn(2+)</name>
        <dbReference type="ChEBI" id="CHEBI:29105"/>
        <note>catalytic</note>
    </ligand>
</feature>
<dbReference type="InterPro" id="IPR004154">
    <property type="entry name" value="Anticodon-bd"/>
</dbReference>
<dbReference type="PANTHER" id="PTHR11451:SF44">
    <property type="entry name" value="THREONINE--TRNA LIGASE, CHLOROPLASTIC_MITOCHONDRIAL 2"/>
    <property type="match status" value="1"/>
</dbReference>